<evidence type="ECO:0000256" key="5">
    <source>
        <dbReference type="ARBA" id="ARBA00022741"/>
    </source>
</evidence>
<organism evidence="13 14">
    <name type="scientific">Candidatus Phytoplasma pruni</name>
    <dbReference type="NCBI Taxonomy" id="479893"/>
    <lineage>
        <taxon>Bacteria</taxon>
        <taxon>Bacillati</taxon>
        <taxon>Mycoplasmatota</taxon>
        <taxon>Mollicutes</taxon>
        <taxon>Acholeplasmatales</taxon>
        <taxon>Acholeplasmataceae</taxon>
        <taxon>Candidatus Phytoplasma</taxon>
        <taxon>16SrIII (X-disease group)</taxon>
    </lineage>
</organism>
<keyword evidence="5 9" id="KW-0547">Nucleotide-binding</keyword>
<keyword evidence="4 11" id="KW-0677">Repeat</keyword>
<dbReference type="AlphaFoldDB" id="A0A0M1N116"/>
<dbReference type="SUPFAM" id="SSF52540">
    <property type="entry name" value="P-loop containing nucleoside triphosphate hydrolases"/>
    <property type="match status" value="2"/>
</dbReference>
<feature type="binding site" evidence="9">
    <location>
        <begin position="181"/>
        <end position="188"/>
    </location>
    <ligand>
        <name>GTP</name>
        <dbReference type="ChEBI" id="CHEBI:37565"/>
        <label>2</label>
    </ligand>
</feature>
<dbReference type="STRING" id="479893.CPX_001297"/>
<dbReference type="OrthoDB" id="9805918at2"/>
<dbReference type="Gene3D" id="3.30.300.20">
    <property type="match status" value="1"/>
</dbReference>
<feature type="binding site" evidence="9">
    <location>
        <begin position="293"/>
        <end position="296"/>
    </location>
    <ligand>
        <name>GTP</name>
        <dbReference type="ChEBI" id="CHEBI:37565"/>
        <label>2</label>
    </ligand>
</feature>
<evidence type="ECO:0000313" key="14">
    <source>
        <dbReference type="Proteomes" id="UP000037386"/>
    </source>
</evidence>
<dbReference type="InterPro" id="IPR016484">
    <property type="entry name" value="GTPase_Der"/>
</dbReference>
<dbReference type="Gene3D" id="3.40.50.300">
    <property type="entry name" value="P-loop containing nucleotide triphosphate hydrolases"/>
    <property type="match status" value="2"/>
</dbReference>
<dbReference type="InterPro" id="IPR032859">
    <property type="entry name" value="KH_dom-like"/>
</dbReference>
<dbReference type="PATRIC" id="fig|479893.3.peg.75"/>
<evidence type="ECO:0000256" key="4">
    <source>
        <dbReference type="ARBA" id="ARBA00022737"/>
    </source>
</evidence>
<dbReference type="Pfam" id="PF14714">
    <property type="entry name" value="KH_dom-like"/>
    <property type="match status" value="1"/>
</dbReference>
<accession>A0A0M1N116</accession>
<gene>
    <name evidence="13" type="primary">engA</name>
    <name evidence="9" type="synonym">der</name>
    <name evidence="13" type="ORF">CPX_001297</name>
</gene>
<comment type="subunit">
    <text evidence="9">Associates with the 50S ribosomal subunit.</text>
</comment>
<dbReference type="CDD" id="cd01894">
    <property type="entry name" value="EngA1"/>
    <property type="match status" value="1"/>
</dbReference>
<evidence type="ECO:0000313" key="13">
    <source>
        <dbReference type="EMBL" id="KOR75735.1"/>
    </source>
</evidence>
<dbReference type="PANTHER" id="PTHR43834">
    <property type="entry name" value="GTPASE DER"/>
    <property type="match status" value="1"/>
</dbReference>
<dbReference type="Proteomes" id="UP000037386">
    <property type="component" value="Unassembled WGS sequence"/>
</dbReference>
<evidence type="ECO:0000256" key="7">
    <source>
        <dbReference type="ARBA" id="ARBA00032345"/>
    </source>
</evidence>
<sequence>MNFKVAIIGRPNVGKSSLFNRILNERISIVYEKAGTTKDRIYSKATWLNQSFSLIDTGGIEIENVSIKEQIKHQAELAINEAHLIIFVTDGHTRLIQEDLNIAKLLYKKNIPIIVAVNKIDNIYFIENVYDFYSLGFDEVVGISTHHGIGIGELLDKVIAHHPRKTDVKINDEELRFSLIGRPNVGKSTLTNALLAQERMIVSDVPGTTTDAVDTVFQKDGKTYHIVDTAGLRKRGKIYEKQEKYSSLRALSALERSDIVCFVLDASQEIFDQDRNIAAMIFNYAKPCMIVVNKWDLAENNDKDMKKFDEKIKNEFKFFDHVPIVYVSAFNKKRIHTFFPVLEEIFYNYHQSFSAALLNDILHEATQMNPPALFKGGKAKFYFLKQTSTKPPEFICLVNNPDYIHFSYKRYLNNQLRLHLELKGLPIKMIFKKKEMDLL</sequence>
<dbReference type="InterPro" id="IPR005225">
    <property type="entry name" value="Small_GTP-bd"/>
</dbReference>
<evidence type="ECO:0000256" key="8">
    <source>
        <dbReference type="ARBA" id="ARBA00053470"/>
    </source>
</evidence>
<dbReference type="HAMAP" id="MF_00195">
    <property type="entry name" value="GTPase_Der"/>
    <property type="match status" value="1"/>
</dbReference>
<feature type="binding site" evidence="9">
    <location>
        <begin position="118"/>
        <end position="121"/>
    </location>
    <ligand>
        <name>GTP</name>
        <dbReference type="ChEBI" id="CHEBI:37565"/>
        <label>1</label>
    </ligand>
</feature>
<dbReference type="GO" id="GO:0005525">
    <property type="term" value="F:GTP binding"/>
    <property type="evidence" value="ECO:0007669"/>
    <property type="project" value="UniProtKB-UniRule"/>
</dbReference>
<keyword evidence="6 9" id="KW-0342">GTP-binding</keyword>
<feature type="domain" description="EngA-type G" evidence="12">
    <location>
        <begin position="3"/>
        <end position="166"/>
    </location>
</feature>
<dbReference type="InterPro" id="IPR031166">
    <property type="entry name" value="G_ENGA"/>
</dbReference>
<evidence type="ECO:0000256" key="9">
    <source>
        <dbReference type="HAMAP-Rule" id="MF_00195"/>
    </source>
</evidence>
<feature type="binding site" evidence="9">
    <location>
        <begin position="9"/>
        <end position="16"/>
    </location>
    <ligand>
        <name>GTP</name>
        <dbReference type="ChEBI" id="CHEBI:37565"/>
        <label>1</label>
    </ligand>
</feature>
<evidence type="ECO:0000256" key="11">
    <source>
        <dbReference type="RuleBase" id="RU004481"/>
    </source>
</evidence>
<evidence type="ECO:0000259" key="12">
    <source>
        <dbReference type="PROSITE" id="PS51712"/>
    </source>
</evidence>
<name>A0A0M1N116_9MOLU</name>
<feature type="binding site" evidence="9">
    <location>
        <begin position="56"/>
        <end position="60"/>
    </location>
    <ligand>
        <name>GTP</name>
        <dbReference type="ChEBI" id="CHEBI:37565"/>
        <label>1</label>
    </ligand>
</feature>
<dbReference type="InterPro" id="IPR027417">
    <property type="entry name" value="P-loop_NTPase"/>
</dbReference>
<comment type="function">
    <text evidence="8 9 11">GTPase that plays an essential role in the late steps of ribosome biogenesis.</text>
</comment>
<dbReference type="CDD" id="cd01895">
    <property type="entry name" value="EngA2"/>
    <property type="match status" value="1"/>
</dbReference>
<dbReference type="PRINTS" id="PR00326">
    <property type="entry name" value="GTP1OBG"/>
</dbReference>
<evidence type="ECO:0000256" key="3">
    <source>
        <dbReference type="ARBA" id="ARBA00022517"/>
    </source>
</evidence>
<dbReference type="InterPro" id="IPR015946">
    <property type="entry name" value="KH_dom-like_a/b"/>
</dbReference>
<proteinExistence type="inferred from homology"/>
<dbReference type="GO" id="GO:0043022">
    <property type="term" value="F:ribosome binding"/>
    <property type="evidence" value="ECO:0007669"/>
    <property type="project" value="TreeGrafter"/>
</dbReference>
<evidence type="ECO:0000256" key="2">
    <source>
        <dbReference type="ARBA" id="ARBA00020953"/>
    </source>
</evidence>
<evidence type="ECO:0000256" key="10">
    <source>
        <dbReference type="PROSITE-ProRule" id="PRU01049"/>
    </source>
</evidence>
<comment type="caution">
    <text evidence="13">The sequence shown here is derived from an EMBL/GenBank/DDBJ whole genome shotgun (WGS) entry which is preliminary data.</text>
</comment>
<dbReference type="InterPro" id="IPR006073">
    <property type="entry name" value="GTP-bd"/>
</dbReference>
<protein>
    <recommendedName>
        <fullName evidence="2 9">GTPase Der</fullName>
    </recommendedName>
    <alternativeName>
        <fullName evidence="7 9">GTP-binding protein EngA</fullName>
    </alternativeName>
</protein>
<dbReference type="FunFam" id="3.40.50.300:FF:000057">
    <property type="entry name" value="GTPase Der"/>
    <property type="match status" value="1"/>
</dbReference>
<dbReference type="PROSITE" id="PS51712">
    <property type="entry name" value="G_ENGA"/>
    <property type="match status" value="2"/>
</dbReference>
<dbReference type="PANTHER" id="PTHR43834:SF6">
    <property type="entry name" value="GTPASE DER"/>
    <property type="match status" value="1"/>
</dbReference>
<dbReference type="Pfam" id="PF01926">
    <property type="entry name" value="MMR_HSR1"/>
    <property type="match status" value="2"/>
</dbReference>
<dbReference type="NCBIfam" id="TIGR00231">
    <property type="entry name" value="small_GTP"/>
    <property type="match status" value="2"/>
</dbReference>
<dbReference type="FunFam" id="3.30.300.20:FF:000004">
    <property type="entry name" value="GTPase Der"/>
    <property type="match status" value="1"/>
</dbReference>
<dbReference type="FunFam" id="3.40.50.300:FF:000040">
    <property type="entry name" value="GTPase Der"/>
    <property type="match status" value="1"/>
</dbReference>
<reference evidence="14" key="1">
    <citation type="submission" date="2015-05" db="EMBL/GenBank/DDBJ databases">
        <title>Draft genome sequence of 'Candidatus Phytoplasma Pruni' strain CX, a plant pathogenic bacterium.</title>
        <authorList>
            <person name="Lee I.-M."/>
            <person name="Bottner-Parker K.D."/>
            <person name="Shao J."/>
            <person name="Gundersen-Rindal D.E."/>
            <person name="Zhao Y."/>
            <person name="Davis R.E."/>
        </authorList>
    </citation>
    <scope>NUCLEOTIDE SEQUENCE [LARGE SCALE GENOMIC DNA]</scope>
    <source>
        <strain evidence="14">CX</strain>
    </source>
</reference>
<dbReference type="EMBL" id="LHCF01000001">
    <property type="protein sequence ID" value="KOR75735.1"/>
    <property type="molecule type" value="Genomic_DNA"/>
</dbReference>
<evidence type="ECO:0000256" key="1">
    <source>
        <dbReference type="ARBA" id="ARBA00008279"/>
    </source>
</evidence>
<dbReference type="PIRSF" id="PIRSF006485">
    <property type="entry name" value="GTP-binding_EngA"/>
    <property type="match status" value="1"/>
</dbReference>
<dbReference type="GO" id="GO:0042254">
    <property type="term" value="P:ribosome biogenesis"/>
    <property type="evidence" value="ECO:0007669"/>
    <property type="project" value="UniProtKB-KW"/>
</dbReference>
<dbReference type="NCBIfam" id="TIGR03594">
    <property type="entry name" value="GTPase_EngA"/>
    <property type="match status" value="1"/>
</dbReference>
<feature type="domain" description="EngA-type G" evidence="12">
    <location>
        <begin position="175"/>
        <end position="350"/>
    </location>
</feature>
<comment type="similarity">
    <text evidence="1 9 10 11">Belongs to the TRAFAC class TrmE-Era-EngA-EngB-Septin-like GTPase superfamily. EngA (Der) GTPase family.</text>
</comment>
<evidence type="ECO:0000256" key="6">
    <source>
        <dbReference type="ARBA" id="ARBA00023134"/>
    </source>
</evidence>
<dbReference type="RefSeq" id="WP_053521283.1">
    <property type="nucleotide sequence ID" value="NZ_LHCF01000001.1"/>
</dbReference>
<feature type="binding site" evidence="9">
    <location>
        <begin position="228"/>
        <end position="232"/>
    </location>
    <ligand>
        <name>GTP</name>
        <dbReference type="ChEBI" id="CHEBI:37565"/>
        <label>2</label>
    </ligand>
</feature>
<keyword evidence="3 9" id="KW-0690">Ribosome biogenesis</keyword>